<gene>
    <name evidence="2" type="ORF">ACRE_028250</name>
</gene>
<dbReference type="InterPro" id="IPR002575">
    <property type="entry name" value="Aminoglycoside_PTrfase"/>
</dbReference>
<sequence>MPWQGYHSYTLLANSGVIVQFRSKDSPLDISTVELAKRIHGSLAPATTYHGLMVKSSVTVWLMEALPGTGYLFTVGSLTPAKQEATITGMARFYADSWKNAQAPDHGVMHLYHTKLETLLRALPARFTPILERLQNGMAHAISQVPWVLTHKDLSNMNILVDPDTGHVTGIVDWADAAIEPNARPEIQTRYPSPRSGIAAIVHQPPRRHHSTPRDIRQNICLNTTTIIMTSKAIDVKPLVERHQQPPSTTAIESKLADILDQALNSTAAPTAQTAESIAGSIDELYASEYASDDKAESYFWTLWSFYIELAKRVPADDDARQQLLVSAVGKLKGRDRGRAKVWRKDTAVWSDLSMLGPCMREAWNFTPKFDNSSGDNAAIESWLNLNSFAARLLGASITSWDNFAIWALREGLEDEPKNEVARDAHLAVAHEWIIHASRVLNEKAREPEDLDDAGKRALRPGKLFRGEPGLNAERWQFWGERLETLGKEAGGEEGVKDKALKAAETIKSLKE</sequence>
<dbReference type="PANTHER" id="PTHR38797">
    <property type="entry name" value="NUCLEAR PORE COMPLEX PROTEIN NUP85-RELATED"/>
    <property type="match status" value="1"/>
</dbReference>
<dbReference type="STRING" id="857340.A0A086TAM0"/>
<dbReference type="InterPro" id="IPR022085">
    <property type="entry name" value="OpdG"/>
</dbReference>
<comment type="caution">
    <text evidence="2">The sequence shown here is derived from an EMBL/GenBank/DDBJ whole genome shotgun (WGS) entry which is preliminary data.</text>
</comment>
<dbReference type="Pfam" id="PF12311">
    <property type="entry name" value="DUF3632"/>
    <property type="match status" value="1"/>
</dbReference>
<dbReference type="Pfam" id="PF01636">
    <property type="entry name" value="APH"/>
    <property type="match status" value="1"/>
</dbReference>
<feature type="domain" description="Aminoglycoside phosphotransferase" evidence="1">
    <location>
        <begin position="115"/>
        <end position="179"/>
    </location>
</feature>
<name>A0A086TAM0_HAPC1</name>
<reference evidence="3" key="1">
    <citation type="journal article" date="2014" name="Genome Announc.">
        <title>Genome sequence and annotation of Acremonium chrysogenum, producer of the beta-lactam antibiotic cephalosporin C.</title>
        <authorList>
            <person name="Terfehr D."/>
            <person name="Dahlmann T.A."/>
            <person name="Specht T."/>
            <person name="Zadra I."/>
            <person name="Kuernsteiner H."/>
            <person name="Kueck U."/>
        </authorList>
    </citation>
    <scope>NUCLEOTIDE SEQUENCE [LARGE SCALE GENOMIC DNA]</scope>
    <source>
        <strain evidence="3">ATCC 11550 / CBS 779.69 / DSM 880 / IAM 14645 / JCM 23072 / IMI 49137</strain>
    </source>
</reference>
<organism evidence="2 3">
    <name type="scientific">Hapsidospora chrysogenum (strain ATCC 11550 / CBS 779.69 / DSM 880 / IAM 14645 / JCM 23072 / IMI 49137)</name>
    <name type="common">Acremonium chrysogenum</name>
    <dbReference type="NCBI Taxonomy" id="857340"/>
    <lineage>
        <taxon>Eukaryota</taxon>
        <taxon>Fungi</taxon>
        <taxon>Dikarya</taxon>
        <taxon>Ascomycota</taxon>
        <taxon>Pezizomycotina</taxon>
        <taxon>Sordariomycetes</taxon>
        <taxon>Hypocreomycetidae</taxon>
        <taxon>Hypocreales</taxon>
        <taxon>Bionectriaceae</taxon>
        <taxon>Hapsidospora</taxon>
    </lineage>
</organism>
<dbReference type="EMBL" id="JPKY01000020">
    <property type="protein sequence ID" value="KFH46402.1"/>
    <property type="molecule type" value="Genomic_DNA"/>
</dbReference>
<evidence type="ECO:0000313" key="2">
    <source>
        <dbReference type="EMBL" id="KFH46402.1"/>
    </source>
</evidence>
<dbReference type="HOGENOM" id="CLU_532034_0_0_1"/>
<dbReference type="Proteomes" id="UP000029964">
    <property type="component" value="Unassembled WGS sequence"/>
</dbReference>
<protein>
    <recommendedName>
        <fullName evidence="1">Aminoglycoside phosphotransferase domain-containing protein</fullName>
    </recommendedName>
</protein>
<dbReference type="SUPFAM" id="SSF56112">
    <property type="entry name" value="Protein kinase-like (PK-like)"/>
    <property type="match status" value="1"/>
</dbReference>
<dbReference type="Gene3D" id="3.90.1200.10">
    <property type="match status" value="1"/>
</dbReference>
<accession>A0A086TAM0</accession>
<dbReference type="OrthoDB" id="3350591at2759"/>
<proteinExistence type="predicted"/>
<dbReference type="PANTHER" id="PTHR38797:SF4">
    <property type="entry name" value="NUCLEAR PORE COMPLEX PROTEIN NUP85"/>
    <property type="match status" value="1"/>
</dbReference>
<dbReference type="InterPro" id="IPR053204">
    <property type="entry name" value="Oxopyrrolidines_Biosynth-assoc"/>
</dbReference>
<evidence type="ECO:0000259" key="1">
    <source>
        <dbReference type="Pfam" id="PF01636"/>
    </source>
</evidence>
<dbReference type="InterPro" id="IPR011009">
    <property type="entry name" value="Kinase-like_dom_sf"/>
</dbReference>
<keyword evidence="3" id="KW-1185">Reference proteome</keyword>
<evidence type="ECO:0000313" key="3">
    <source>
        <dbReference type="Proteomes" id="UP000029964"/>
    </source>
</evidence>
<dbReference type="AlphaFoldDB" id="A0A086TAM0"/>